<dbReference type="KEGG" id="hcu:MUN79_09880"/>
<protein>
    <submittedName>
        <fullName evidence="1">Immunity 50 family protein</fullName>
    </submittedName>
</protein>
<dbReference type="Pfam" id="PF15594">
    <property type="entry name" value="Imm50"/>
    <property type="match status" value="1"/>
</dbReference>
<proteinExistence type="predicted"/>
<keyword evidence="2" id="KW-1185">Reference proteome</keyword>
<evidence type="ECO:0000313" key="2">
    <source>
        <dbReference type="Proteomes" id="UP000831796"/>
    </source>
</evidence>
<dbReference type="Proteomes" id="UP000831796">
    <property type="component" value="Chromosome"/>
</dbReference>
<evidence type="ECO:0000313" key="1">
    <source>
        <dbReference type="EMBL" id="UOQ74161.1"/>
    </source>
</evidence>
<dbReference type="InterPro" id="IPR028957">
    <property type="entry name" value="Imm50"/>
</dbReference>
<reference evidence="1" key="1">
    <citation type="submission" date="2022-04" db="EMBL/GenBank/DDBJ databases">
        <title>Hymenobacter sp. isolated from the air.</title>
        <authorList>
            <person name="Won M."/>
            <person name="Lee C.-M."/>
            <person name="Woen H.-Y."/>
            <person name="Kwon S.-W."/>
        </authorList>
    </citation>
    <scope>NUCLEOTIDE SEQUENCE</scope>
    <source>
        <strain evidence="1">5116S-3</strain>
    </source>
</reference>
<organism evidence="1 2">
    <name type="scientific">Hymenobacter cellulosilyticus</name>
    <dbReference type="NCBI Taxonomy" id="2932248"/>
    <lineage>
        <taxon>Bacteria</taxon>
        <taxon>Pseudomonadati</taxon>
        <taxon>Bacteroidota</taxon>
        <taxon>Cytophagia</taxon>
        <taxon>Cytophagales</taxon>
        <taxon>Hymenobacteraceae</taxon>
        <taxon>Hymenobacter</taxon>
    </lineage>
</organism>
<sequence length="159" mass="17939">MLDLASAQPKHLYRFVTDITVTMARVENPAVSRIIGHEIIRAHFGYWPTFHDAEITKAAFEANPGHWPSVRFTIAAFEMTAEVDAKGYYQQAKHCTIELLFEGVREIEFEGFSHQNVILSLEFEQNESQIHCTLDSSAGLDAFIVAQQVSVLSLTPTKR</sequence>
<gene>
    <name evidence="1" type="ORF">MUN79_09880</name>
</gene>
<dbReference type="AlphaFoldDB" id="A0A8T9QCQ3"/>
<name>A0A8T9QCQ3_9BACT</name>
<accession>A0A8T9QCQ3</accession>
<dbReference type="RefSeq" id="WP_244677505.1">
    <property type="nucleotide sequence ID" value="NZ_CP095046.1"/>
</dbReference>
<dbReference type="EMBL" id="CP095046">
    <property type="protein sequence ID" value="UOQ74161.1"/>
    <property type="molecule type" value="Genomic_DNA"/>
</dbReference>